<protein>
    <submittedName>
        <fullName evidence="1">Uncharacterized protein</fullName>
    </submittedName>
</protein>
<dbReference type="EMBL" id="QJKJ01000816">
    <property type="protein sequence ID" value="RDY10591.1"/>
    <property type="molecule type" value="Genomic_DNA"/>
</dbReference>
<dbReference type="Proteomes" id="UP000257109">
    <property type="component" value="Unassembled WGS sequence"/>
</dbReference>
<sequence length="83" mass="9550">MVTHREKTYSTHVAMFWGNGGNNVNATSIRIVKKLNLLTLAHPRPYNVLAFMLEEYSNEVLCDIMPMELHIFSLDNHGYLTAR</sequence>
<accession>A0A371I6E1</accession>
<comment type="caution">
    <text evidence="1">The sequence shown here is derived from an EMBL/GenBank/DDBJ whole genome shotgun (WGS) entry which is preliminary data.</text>
</comment>
<dbReference type="AlphaFoldDB" id="A0A371I6E1"/>
<proteinExistence type="predicted"/>
<evidence type="ECO:0000313" key="1">
    <source>
        <dbReference type="EMBL" id="RDY10591.1"/>
    </source>
</evidence>
<name>A0A371I6E1_MUCPR</name>
<reference evidence="1" key="1">
    <citation type="submission" date="2018-05" db="EMBL/GenBank/DDBJ databases">
        <title>Draft genome of Mucuna pruriens seed.</title>
        <authorList>
            <person name="Nnadi N.E."/>
            <person name="Vos R."/>
            <person name="Hasami M.H."/>
            <person name="Devisetty U.K."/>
            <person name="Aguiy J.C."/>
        </authorList>
    </citation>
    <scope>NUCLEOTIDE SEQUENCE [LARGE SCALE GENOMIC DNA]</scope>
    <source>
        <strain evidence="1">JCA_2017</strain>
    </source>
</reference>
<dbReference type="OrthoDB" id="1747743at2759"/>
<feature type="non-terminal residue" evidence="1">
    <location>
        <position position="1"/>
    </location>
</feature>
<gene>
    <name evidence="1" type="ORF">CR513_04863</name>
</gene>
<organism evidence="1 2">
    <name type="scientific">Mucuna pruriens</name>
    <name type="common">Velvet bean</name>
    <name type="synonym">Dolichos pruriens</name>
    <dbReference type="NCBI Taxonomy" id="157652"/>
    <lineage>
        <taxon>Eukaryota</taxon>
        <taxon>Viridiplantae</taxon>
        <taxon>Streptophyta</taxon>
        <taxon>Embryophyta</taxon>
        <taxon>Tracheophyta</taxon>
        <taxon>Spermatophyta</taxon>
        <taxon>Magnoliopsida</taxon>
        <taxon>eudicotyledons</taxon>
        <taxon>Gunneridae</taxon>
        <taxon>Pentapetalae</taxon>
        <taxon>rosids</taxon>
        <taxon>fabids</taxon>
        <taxon>Fabales</taxon>
        <taxon>Fabaceae</taxon>
        <taxon>Papilionoideae</taxon>
        <taxon>50 kb inversion clade</taxon>
        <taxon>NPAAA clade</taxon>
        <taxon>indigoferoid/millettioid clade</taxon>
        <taxon>Phaseoleae</taxon>
        <taxon>Mucuna</taxon>
    </lineage>
</organism>
<keyword evidence="2" id="KW-1185">Reference proteome</keyword>
<evidence type="ECO:0000313" key="2">
    <source>
        <dbReference type="Proteomes" id="UP000257109"/>
    </source>
</evidence>